<dbReference type="EMBL" id="JBHLUK010000074">
    <property type="protein sequence ID" value="MFC0424687.1"/>
    <property type="molecule type" value="Genomic_DNA"/>
</dbReference>
<dbReference type="Pfam" id="PF00126">
    <property type="entry name" value="HTH_1"/>
    <property type="match status" value="1"/>
</dbReference>
<dbReference type="SUPFAM" id="SSF46785">
    <property type="entry name" value="Winged helix' DNA-binding domain"/>
    <property type="match status" value="1"/>
</dbReference>
<protein>
    <submittedName>
        <fullName evidence="6">LysR family transcriptional regulator</fullName>
    </submittedName>
</protein>
<reference evidence="6 7" key="1">
    <citation type="submission" date="2024-09" db="EMBL/GenBank/DDBJ databases">
        <authorList>
            <person name="Sun Q."/>
            <person name="Mori K."/>
        </authorList>
    </citation>
    <scope>NUCLEOTIDE SEQUENCE [LARGE SCALE GENOMIC DNA]</scope>
    <source>
        <strain evidence="6 7">TBRC 4575</strain>
    </source>
</reference>
<evidence type="ECO:0000256" key="1">
    <source>
        <dbReference type="ARBA" id="ARBA00009437"/>
    </source>
</evidence>
<dbReference type="PROSITE" id="PS50931">
    <property type="entry name" value="HTH_LYSR"/>
    <property type="match status" value="1"/>
</dbReference>
<evidence type="ECO:0000256" key="4">
    <source>
        <dbReference type="ARBA" id="ARBA00023163"/>
    </source>
</evidence>
<comment type="caution">
    <text evidence="6">The sequence shown here is derived from an EMBL/GenBank/DDBJ whole genome shotgun (WGS) entry which is preliminary data.</text>
</comment>
<dbReference type="PANTHER" id="PTHR30346">
    <property type="entry name" value="TRANSCRIPTIONAL DUAL REGULATOR HCAR-RELATED"/>
    <property type="match status" value="1"/>
</dbReference>
<dbReference type="PRINTS" id="PR00039">
    <property type="entry name" value="HTHLYSR"/>
</dbReference>
<dbReference type="InterPro" id="IPR000847">
    <property type="entry name" value="LysR_HTH_N"/>
</dbReference>
<proteinExistence type="inferred from homology"/>
<evidence type="ECO:0000313" key="6">
    <source>
        <dbReference type="EMBL" id="MFC0424687.1"/>
    </source>
</evidence>
<gene>
    <name evidence="6" type="ORF">ACFFGS_11185</name>
</gene>
<comment type="similarity">
    <text evidence="1">Belongs to the LysR transcriptional regulatory family.</text>
</comment>
<dbReference type="Gene3D" id="1.10.10.10">
    <property type="entry name" value="Winged helix-like DNA-binding domain superfamily/Winged helix DNA-binding domain"/>
    <property type="match status" value="1"/>
</dbReference>
<evidence type="ECO:0000259" key="5">
    <source>
        <dbReference type="PROSITE" id="PS50931"/>
    </source>
</evidence>
<dbReference type="SUPFAM" id="SSF53850">
    <property type="entry name" value="Periplasmic binding protein-like II"/>
    <property type="match status" value="1"/>
</dbReference>
<accession>A0ABV6K674</accession>
<dbReference type="InterPro" id="IPR036388">
    <property type="entry name" value="WH-like_DNA-bd_sf"/>
</dbReference>
<feature type="domain" description="HTH lysR-type" evidence="5">
    <location>
        <begin position="10"/>
        <end position="59"/>
    </location>
</feature>
<keyword evidence="7" id="KW-1185">Reference proteome</keyword>
<keyword evidence="3" id="KW-0238">DNA-binding</keyword>
<dbReference type="RefSeq" id="WP_137644458.1">
    <property type="nucleotide sequence ID" value="NZ_BAABRM010000005.1"/>
</dbReference>
<dbReference type="PANTHER" id="PTHR30346:SF0">
    <property type="entry name" value="HCA OPERON TRANSCRIPTIONAL ACTIVATOR HCAR"/>
    <property type="match status" value="1"/>
</dbReference>
<evidence type="ECO:0000256" key="3">
    <source>
        <dbReference type="ARBA" id="ARBA00023125"/>
    </source>
</evidence>
<dbReference type="Proteomes" id="UP001589855">
    <property type="component" value="Unassembled WGS sequence"/>
</dbReference>
<dbReference type="InterPro" id="IPR036390">
    <property type="entry name" value="WH_DNA-bd_sf"/>
</dbReference>
<evidence type="ECO:0000313" key="7">
    <source>
        <dbReference type="Proteomes" id="UP001589855"/>
    </source>
</evidence>
<name>A0ABV6K674_9LACO</name>
<keyword evidence="4" id="KW-0804">Transcription</keyword>
<sequence>MLDNYLLTELVTFAKTGTLAKTAAELNVTQPTVTRGMQKLEADLNVRLFERQPNRITLTATGRLAAQQAEKLLAQQQTFVAQVQNFDRRQTRLQIETTLPGPLLLVDRLKPQLSQPLQIDRSLISNNAIIQHLESYRASLVFSNQELLTSTVSSQFLGTENLIVHLQKFMYQANQTSITFDELHGLSFIVLDDIGSWKQISQQAIPDAKFLYQQQQSAFQEITAYSAFPFFSTNLSPLRPDNAAQLADDDRVAIPISDTSAHMPIYVNYLTSQRTTLQPLITMLREHWPN</sequence>
<keyword evidence="2" id="KW-0805">Transcription regulation</keyword>
<organism evidence="6 7">
    <name type="scientific">Lactiplantibacillus plajomi</name>
    <dbReference type="NCBI Taxonomy" id="1457217"/>
    <lineage>
        <taxon>Bacteria</taxon>
        <taxon>Bacillati</taxon>
        <taxon>Bacillota</taxon>
        <taxon>Bacilli</taxon>
        <taxon>Lactobacillales</taxon>
        <taxon>Lactobacillaceae</taxon>
        <taxon>Lactiplantibacillus</taxon>
    </lineage>
</organism>
<evidence type="ECO:0000256" key="2">
    <source>
        <dbReference type="ARBA" id="ARBA00023015"/>
    </source>
</evidence>